<dbReference type="InterPro" id="IPR036412">
    <property type="entry name" value="HAD-like_sf"/>
</dbReference>
<dbReference type="Gene3D" id="3.40.50.1000">
    <property type="entry name" value="HAD superfamily/HAD-like"/>
    <property type="match status" value="1"/>
</dbReference>
<keyword evidence="6" id="KW-0479">Metal-binding</keyword>
<keyword evidence="5" id="KW-0028">Amino-acid biosynthesis</keyword>
<protein>
    <recommendedName>
        <fullName evidence="4">phosphoserine phosphatase</fullName>
        <ecNumber evidence="4">3.1.3.3</ecNumber>
    </recommendedName>
</protein>
<name>D4RYE8_9FIRM</name>
<dbReference type="InterPro" id="IPR050582">
    <property type="entry name" value="HAD-like_SerB"/>
</dbReference>
<comment type="catalytic activity">
    <reaction evidence="11">
        <text>O-phospho-D-serine + H2O = D-serine + phosphate</text>
        <dbReference type="Rhea" id="RHEA:24873"/>
        <dbReference type="ChEBI" id="CHEBI:15377"/>
        <dbReference type="ChEBI" id="CHEBI:35247"/>
        <dbReference type="ChEBI" id="CHEBI:43474"/>
        <dbReference type="ChEBI" id="CHEBI:58680"/>
        <dbReference type="EC" id="3.1.3.3"/>
    </reaction>
</comment>
<dbReference type="STRING" id="45851.BHV86_01810"/>
<dbReference type="HOGENOM" id="CLU_107936_0_0_9"/>
<dbReference type="GO" id="GO:0005737">
    <property type="term" value="C:cytoplasm"/>
    <property type="evidence" value="ECO:0007669"/>
    <property type="project" value="TreeGrafter"/>
</dbReference>
<evidence type="ECO:0000256" key="2">
    <source>
        <dbReference type="ARBA" id="ARBA00005135"/>
    </source>
</evidence>
<evidence type="ECO:0000313" key="12">
    <source>
        <dbReference type="EMBL" id="EFF69048.1"/>
    </source>
</evidence>
<organism evidence="12 13">
    <name type="scientific">Eshraghiella crossota DSM 2876</name>
    <dbReference type="NCBI Taxonomy" id="511680"/>
    <lineage>
        <taxon>Bacteria</taxon>
        <taxon>Bacillati</taxon>
        <taxon>Bacillota</taxon>
        <taxon>Clostridia</taxon>
        <taxon>Lachnospirales</taxon>
        <taxon>Lachnospiraceae</taxon>
        <taxon>Eshraghiella</taxon>
    </lineage>
</organism>
<dbReference type="PANTHER" id="PTHR43344">
    <property type="entry name" value="PHOSPHOSERINE PHOSPHATASE"/>
    <property type="match status" value="1"/>
</dbReference>
<dbReference type="eggNOG" id="COG0560">
    <property type="taxonomic scope" value="Bacteria"/>
</dbReference>
<dbReference type="InterPro" id="IPR023214">
    <property type="entry name" value="HAD_sf"/>
</dbReference>
<dbReference type="GO" id="GO:0036424">
    <property type="term" value="F:L-phosphoserine phosphatase activity"/>
    <property type="evidence" value="ECO:0007669"/>
    <property type="project" value="TreeGrafter"/>
</dbReference>
<keyword evidence="9" id="KW-0718">Serine biosynthesis</keyword>
<dbReference type="GO" id="GO:0006564">
    <property type="term" value="P:L-serine biosynthetic process"/>
    <property type="evidence" value="ECO:0007669"/>
    <property type="project" value="UniProtKB-KW"/>
</dbReference>
<comment type="catalytic activity">
    <reaction evidence="10">
        <text>O-phospho-L-serine + H2O = L-serine + phosphate</text>
        <dbReference type="Rhea" id="RHEA:21208"/>
        <dbReference type="ChEBI" id="CHEBI:15377"/>
        <dbReference type="ChEBI" id="CHEBI:33384"/>
        <dbReference type="ChEBI" id="CHEBI:43474"/>
        <dbReference type="ChEBI" id="CHEBI:57524"/>
        <dbReference type="EC" id="3.1.3.3"/>
    </reaction>
</comment>
<dbReference type="Proteomes" id="UP000006238">
    <property type="component" value="Unassembled WGS sequence"/>
</dbReference>
<evidence type="ECO:0000256" key="8">
    <source>
        <dbReference type="ARBA" id="ARBA00022842"/>
    </source>
</evidence>
<reference evidence="12 13" key="1">
    <citation type="submission" date="2010-02" db="EMBL/GenBank/DDBJ databases">
        <authorList>
            <person name="Weinstock G."/>
            <person name="Sodergren E."/>
            <person name="Clifton S."/>
            <person name="Fulton L."/>
            <person name="Fulton B."/>
            <person name="Courtney L."/>
            <person name="Fronick C."/>
            <person name="Harrison M."/>
            <person name="Strong C."/>
            <person name="Farmer C."/>
            <person name="Delahaunty K."/>
            <person name="Markovic C."/>
            <person name="Hall O."/>
            <person name="Minx P."/>
            <person name="Tomlinson C."/>
            <person name="Mitreva M."/>
            <person name="Nelson J."/>
            <person name="Hou S."/>
            <person name="Wollam A."/>
            <person name="Pepin K.H."/>
            <person name="Johnson M."/>
            <person name="Bhonagiri V."/>
            <person name="Zhang X."/>
            <person name="Suruliraj S."/>
            <person name="Warren W."/>
            <person name="Chinwalla A."/>
            <person name="Mardis E.R."/>
            <person name="Wilson R.K."/>
        </authorList>
    </citation>
    <scope>NUCLEOTIDE SEQUENCE [LARGE SCALE GENOMIC DNA]</scope>
    <source>
        <strain evidence="12 13">DSM 2876</strain>
    </source>
</reference>
<dbReference type="Pfam" id="PF12710">
    <property type="entry name" value="HAD"/>
    <property type="match status" value="1"/>
</dbReference>
<evidence type="ECO:0000256" key="4">
    <source>
        <dbReference type="ARBA" id="ARBA00012640"/>
    </source>
</evidence>
<keyword evidence="7" id="KW-0378">Hydrolase</keyword>
<comment type="cofactor">
    <cofactor evidence="1">
        <name>Mg(2+)</name>
        <dbReference type="ChEBI" id="CHEBI:18420"/>
    </cofactor>
</comment>
<comment type="pathway">
    <text evidence="2">Amino-acid biosynthesis; L-serine biosynthesis; L-serine from 3-phospho-D-glycerate: step 3/3.</text>
</comment>
<dbReference type="GO" id="GO:0000287">
    <property type="term" value="F:magnesium ion binding"/>
    <property type="evidence" value="ECO:0007669"/>
    <property type="project" value="TreeGrafter"/>
</dbReference>
<sequence length="223" mass="25110">MDTCLYGNKMLISSYMFKNWRIGMSEYVFLFDLDATITKVEILPEISAEIGKDKEMRELTERAMRGEIPFERSFRERVSILKDIPVSKVRKIVENIPLNEQVAAFIRQNSDRCYVITGNLDIWIEDLMKKLGVGHSFYCSKAEVKNDRIVGDIQVIDKATVVNSFDKPFVAIGDGNNDADMIAAAEIGIGFGGVRDIAPAVLKSATHAAYSEDKLCQFLKQLL</sequence>
<evidence type="ECO:0000256" key="10">
    <source>
        <dbReference type="ARBA" id="ARBA00048138"/>
    </source>
</evidence>
<evidence type="ECO:0000256" key="1">
    <source>
        <dbReference type="ARBA" id="ARBA00001946"/>
    </source>
</evidence>
<dbReference type="EC" id="3.1.3.3" evidence="4"/>
<comment type="similarity">
    <text evidence="3">Belongs to the HAD-like hydrolase superfamily. SerB family.</text>
</comment>
<keyword evidence="8" id="KW-0460">Magnesium</keyword>
<evidence type="ECO:0000256" key="3">
    <source>
        <dbReference type="ARBA" id="ARBA00009184"/>
    </source>
</evidence>
<proteinExistence type="inferred from homology"/>
<evidence type="ECO:0000256" key="5">
    <source>
        <dbReference type="ARBA" id="ARBA00022605"/>
    </source>
</evidence>
<dbReference type="AlphaFoldDB" id="D4RYE8"/>
<dbReference type="PANTHER" id="PTHR43344:SF2">
    <property type="entry name" value="PHOSPHOSERINE PHOSPHATASE"/>
    <property type="match status" value="1"/>
</dbReference>
<comment type="caution">
    <text evidence="12">The sequence shown here is derived from an EMBL/GenBank/DDBJ whole genome shotgun (WGS) entry which is preliminary data.</text>
</comment>
<keyword evidence="13" id="KW-1185">Reference proteome</keyword>
<evidence type="ECO:0000256" key="6">
    <source>
        <dbReference type="ARBA" id="ARBA00022723"/>
    </source>
</evidence>
<evidence type="ECO:0000313" key="13">
    <source>
        <dbReference type="Proteomes" id="UP000006238"/>
    </source>
</evidence>
<evidence type="ECO:0000256" key="7">
    <source>
        <dbReference type="ARBA" id="ARBA00022801"/>
    </source>
</evidence>
<gene>
    <name evidence="12" type="ORF">BUTYVIB_00853</name>
</gene>
<dbReference type="EMBL" id="ABWN01000022">
    <property type="protein sequence ID" value="EFF69048.1"/>
    <property type="molecule type" value="Genomic_DNA"/>
</dbReference>
<evidence type="ECO:0000256" key="11">
    <source>
        <dbReference type="ARBA" id="ARBA00048523"/>
    </source>
</evidence>
<dbReference type="SUPFAM" id="SSF56784">
    <property type="entry name" value="HAD-like"/>
    <property type="match status" value="1"/>
</dbReference>
<dbReference type="NCBIfam" id="TIGR01488">
    <property type="entry name" value="HAD-SF-IB"/>
    <property type="match status" value="1"/>
</dbReference>
<accession>D4RYE8</accession>
<evidence type="ECO:0000256" key="9">
    <source>
        <dbReference type="ARBA" id="ARBA00023299"/>
    </source>
</evidence>